<dbReference type="AlphaFoldDB" id="A0AAU7T5F2"/>
<protein>
    <submittedName>
        <fullName evidence="1">Uncharacterized protein</fullName>
    </submittedName>
</protein>
<dbReference type="RefSeq" id="WP_350274845.1">
    <property type="nucleotide sequence ID" value="NZ_CP158165.1"/>
</dbReference>
<accession>A0AAU7T5F2</accession>
<dbReference type="Pfam" id="PF19866">
    <property type="entry name" value="DUF6339"/>
    <property type="match status" value="1"/>
</dbReference>
<evidence type="ECO:0000313" key="1">
    <source>
        <dbReference type="EMBL" id="XBV21995.1"/>
    </source>
</evidence>
<organism evidence="1">
    <name type="scientific">Kribbella sp. HUAS MG21</name>
    <dbReference type="NCBI Taxonomy" id="3160966"/>
    <lineage>
        <taxon>Bacteria</taxon>
        <taxon>Bacillati</taxon>
        <taxon>Actinomycetota</taxon>
        <taxon>Actinomycetes</taxon>
        <taxon>Propionibacteriales</taxon>
        <taxon>Kribbellaceae</taxon>
        <taxon>Kribbella</taxon>
    </lineage>
</organism>
<dbReference type="EMBL" id="CP158165">
    <property type="protein sequence ID" value="XBV21995.1"/>
    <property type="molecule type" value="Genomic_DNA"/>
</dbReference>
<sequence length="159" mass="18068">MDITWAEAGTRSIWSFVALVPLPEVTYWRFGVTNVERWVATDLTRHTWARLWWQAVVFESDPELLGLLTESDLNQLLERRAIGGDPRLVRCIARAVVQGDLAGIPRRRVIRDVSQRLVRHLAFVDVRALDVRTLIDWCTYLVGESVASIGRLPPPGPGR</sequence>
<gene>
    <name evidence="1" type="ORF">ABN611_25945</name>
</gene>
<dbReference type="InterPro" id="IPR045920">
    <property type="entry name" value="DUF6339"/>
</dbReference>
<name>A0AAU7T5F2_9ACTN</name>
<reference evidence="1" key="1">
    <citation type="submission" date="2024-06" db="EMBL/GenBank/DDBJ databases">
        <title>Kribbella sp. strain HUAS MG21 genome sequences.</title>
        <authorList>
            <person name="Mo P."/>
        </authorList>
    </citation>
    <scope>NUCLEOTIDE SEQUENCE</scope>
    <source>
        <strain evidence="1">HUAS MG21</strain>
    </source>
</reference>
<proteinExistence type="predicted"/>